<evidence type="ECO:0000313" key="2">
    <source>
        <dbReference type="Proteomes" id="UP000824533"/>
    </source>
</evidence>
<gene>
    <name evidence="1" type="ORF">K1T71_012101</name>
</gene>
<keyword evidence="2" id="KW-1185">Reference proteome</keyword>
<protein>
    <submittedName>
        <fullName evidence="1">Uncharacterized protein</fullName>
    </submittedName>
</protein>
<accession>A0ACC1CKK9</accession>
<organism evidence="1 2">
    <name type="scientific">Dendrolimus kikuchii</name>
    <dbReference type="NCBI Taxonomy" id="765133"/>
    <lineage>
        <taxon>Eukaryota</taxon>
        <taxon>Metazoa</taxon>
        <taxon>Ecdysozoa</taxon>
        <taxon>Arthropoda</taxon>
        <taxon>Hexapoda</taxon>
        <taxon>Insecta</taxon>
        <taxon>Pterygota</taxon>
        <taxon>Neoptera</taxon>
        <taxon>Endopterygota</taxon>
        <taxon>Lepidoptera</taxon>
        <taxon>Glossata</taxon>
        <taxon>Ditrysia</taxon>
        <taxon>Bombycoidea</taxon>
        <taxon>Lasiocampidae</taxon>
        <taxon>Dendrolimus</taxon>
    </lineage>
</organism>
<dbReference type="EMBL" id="CM034408">
    <property type="protein sequence ID" value="KAJ0172128.1"/>
    <property type="molecule type" value="Genomic_DNA"/>
</dbReference>
<proteinExistence type="predicted"/>
<evidence type="ECO:0000313" key="1">
    <source>
        <dbReference type="EMBL" id="KAJ0172128.1"/>
    </source>
</evidence>
<name>A0ACC1CKK9_9NEOP</name>
<reference evidence="1 2" key="1">
    <citation type="journal article" date="2021" name="Front. Genet.">
        <title>Chromosome-Level Genome Assembly Reveals Significant Gene Expansion in the Toll and IMD Signaling Pathways of Dendrolimus kikuchii.</title>
        <authorList>
            <person name="Zhou J."/>
            <person name="Wu P."/>
            <person name="Xiong Z."/>
            <person name="Liu N."/>
            <person name="Zhao N."/>
            <person name="Ji M."/>
            <person name="Qiu Y."/>
            <person name="Yang B."/>
        </authorList>
    </citation>
    <scope>NUCLEOTIDE SEQUENCE [LARGE SCALE GENOMIC DNA]</scope>
    <source>
        <strain evidence="1">Ann1</strain>
    </source>
</reference>
<sequence>MTSFGIISTFDHTVQSWNTFKCRLTQWFIANDINVKTDAEGSKRRAILLSALSDGSYKLAADLAVPQDLQEVAYDTILKLLDDHFTPKRYGFTERYNFYAAVQQPGETHTQWAARLRGLAAHCNFGNVEEALRDKFVMGIMAGPEREKLFSQDIKELTLSKAIDLAENVRSARTAAAEIHMWVEVS</sequence>
<comment type="caution">
    <text evidence="1">The sequence shown here is derived from an EMBL/GenBank/DDBJ whole genome shotgun (WGS) entry which is preliminary data.</text>
</comment>
<dbReference type="Proteomes" id="UP000824533">
    <property type="component" value="Linkage Group LG22"/>
</dbReference>